<dbReference type="AlphaFoldDB" id="A0A6C0KZB6"/>
<organism evidence="1">
    <name type="scientific">viral metagenome</name>
    <dbReference type="NCBI Taxonomy" id="1070528"/>
    <lineage>
        <taxon>unclassified sequences</taxon>
        <taxon>metagenomes</taxon>
        <taxon>organismal metagenomes</taxon>
    </lineage>
</organism>
<dbReference type="EMBL" id="MN741009">
    <property type="protein sequence ID" value="QHU22506.1"/>
    <property type="molecule type" value="Genomic_DNA"/>
</dbReference>
<evidence type="ECO:0000313" key="1">
    <source>
        <dbReference type="EMBL" id="QHU22506.1"/>
    </source>
</evidence>
<name>A0A6C0KZB6_9ZZZZ</name>
<reference evidence="1" key="1">
    <citation type="journal article" date="2020" name="Nature">
        <title>Giant virus diversity and host interactions through global metagenomics.</title>
        <authorList>
            <person name="Schulz F."/>
            <person name="Roux S."/>
            <person name="Paez-Espino D."/>
            <person name="Jungbluth S."/>
            <person name="Walsh D.A."/>
            <person name="Denef V.J."/>
            <person name="McMahon K.D."/>
            <person name="Konstantinidis K.T."/>
            <person name="Eloe-Fadrosh E.A."/>
            <person name="Kyrpides N.C."/>
            <person name="Woyke T."/>
        </authorList>
    </citation>
    <scope>NUCLEOTIDE SEQUENCE</scope>
    <source>
        <strain evidence="1">GVMAG-S-ERX555907-102</strain>
    </source>
</reference>
<proteinExistence type="predicted"/>
<protein>
    <submittedName>
        <fullName evidence="1">Uncharacterized protein</fullName>
    </submittedName>
</protein>
<accession>A0A6C0KZB6</accession>
<sequence length="93" mass="11261">MKIDTIINVKTIKEMPYEINWKIFSFLRHNHADMLVDAFWKNKLHLRHIYFPELSHKLWNELRPSYLQSNVYGSGIYIIRSRVLVTEKMLLLT</sequence>